<dbReference type="GO" id="GO:0008488">
    <property type="term" value="F:gamma-glutamyl carboxylase activity"/>
    <property type="evidence" value="ECO:0007669"/>
    <property type="project" value="InterPro"/>
</dbReference>
<proteinExistence type="predicted"/>
<keyword evidence="6" id="KW-0456">Lyase</keyword>
<comment type="caution">
    <text evidence="9">The sequence shown here is derived from an EMBL/GenBank/DDBJ whole genome shotgun (WGS) entry which is preliminary data.</text>
</comment>
<comment type="subcellular location">
    <subcellularLocation>
        <location evidence="1">Endomembrane system</location>
        <topology evidence="1">Multi-pass membrane protein</topology>
    </subcellularLocation>
</comment>
<feature type="domain" description="HTTM-like" evidence="8">
    <location>
        <begin position="66"/>
        <end position="323"/>
    </location>
</feature>
<dbReference type="AlphaFoldDB" id="A0AAW2E9T6"/>
<evidence type="ECO:0000313" key="9">
    <source>
        <dbReference type="EMBL" id="KAL0099044.1"/>
    </source>
</evidence>
<gene>
    <name evidence="9" type="ORF">PUN28_020235</name>
</gene>
<organism evidence="9 10">
    <name type="scientific">Cardiocondyla obscurior</name>
    <dbReference type="NCBI Taxonomy" id="286306"/>
    <lineage>
        <taxon>Eukaryota</taxon>
        <taxon>Metazoa</taxon>
        <taxon>Ecdysozoa</taxon>
        <taxon>Arthropoda</taxon>
        <taxon>Hexapoda</taxon>
        <taxon>Insecta</taxon>
        <taxon>Pterygota</taxon>
        <taxon>Neoptera</taxon>
        <taxon>Endopterygota</taxon>
        <taxon>Hymenoptera</taxon>
        <taxon>Apocrita</taxon>
        <taxon>Aculeata</taxon>
        <taxon>Formicoidea</taxon>
        <taxon>Formicidae</taxon>
        <taxon>Myrmicinae</taxon>
        <taxon>Cardiocondyla</taxon>
    </lineage>
</organism>
<dbReference type="InterPro" id="IPR053934">
    <property type="entry name" value="HTTM_dom"/>
</dbReference>
<dbReference type="Proteomes" id="UP001430953">
    <property type="component" value="Unassembled WGS sequence"/>
</dbReference>
<keyword evidence="2 7" id="KW-0812">Transmembrane</keyword>
<reference evidence="9 10" key="1">
    <citation type="submission" date="2023-03" db="EMBL/GenBank/DDBJ databases">
        <title>High recombination rates correlate with genetic variation in Cardiocondyla obscurior ants.</title>
        <authorList>
            <person name="Errbii M."/>
        </authorList>
    </citation>
    <scope>NUCLEOTIDE SEQUENCE [LARGE SCALE GENOMIC DNA]</scope>
    <source>
        <strain evidence="9">Alpha-2009</strain>
        <tissue evidence="9">Whole body</tissue>
    </source>
</reference>
<evidence type="ECO:0000256" key="2">
    <source>
        <dbReference type="ARBA" id="ARBA00022692"/>
    </source>
</evidence>
<keyword evidence="4 7" id="KW-0472">Membrane</keyword>
<dbReference type="InterPro" id="IPR053935">
    <property type="entry name" value="VKGC_lumenal_dom"/>
</dbReference>
<accession>A0AAW2E9T6</accession>
<evidence type="ECO:0000256" key="5">
    <source>
        <dbReference type="ARBA" id="ARBA00023157"/>
    </source>
</evidence>
<evidence type="ECO:0000256" key="4">
    <source>
        <dbReference type="ARBA" id="ARBA00023136"/>
    </source>
</evidence>
<feature type="transmembrane region" description="Helical" evidence="7">
    <location>
        <begin position="260"/>
        <end position="280"/>
    </location>
</feature>
<evidence type="ECO:0000256" key="1">
    <source>
        <dbReference type="ARBA" id="ARBA00004127"/>
    </source>
</evidence>
<feature type="transmembrane region" description="Helical" evidence="7">
    <location>
        <begin position="300"/>
        <end position="319"/>
    </location>
</feature>
<sequence length="776" mass="91437">MRRKKDERTKNDFISPNDKSLVNEFIKIIFEHWSSLKSSFNNNFERLFGFKISDVSNFERFTQLLYCPTDPASLGVARTLFGLCMVIDVVEERGFANVDIKWGNSWDCRFPLIHGMKPLPLPWMIMIYAVMWMGAFGIALGLHFKIACACFVLPYWYIFLLEKNYWNNHTYLYGIVATLFWGTEANKYFALDARNATRDGDFVPYWNYFILKFQFFALYFLAGLKKSGKEWLEGYSMMNLSRHWVFRPFKILLSPEQIDLLVVHWFGFVFDLSVGFWMLFEKTRIPSMVFCTTFHLMNSRLFSIGMFPYVCLATMPLFCRADWPRRLGLYFKRSQKTLLVNVNSIDGNNVEEIDSQGNKFIKSPCLISPSNKISCNEVLYEAILSENLTSKEKDKNYLVKLKFKKKINEKESDNELSKNLINLNEIDAACFYKKLRAARLPKATRKQKFVASLLLCHIALQLFLPYSHFISKGYNNWVPGLYGYSWDMMVHAWDTILVVIKVHDNVNNEVRYLDPDAWVQGDRWLRHGDMAIQYSQCLKDNLMRRKKEAFKIDQQSEDKKKWMKLSTNLSIYMDVWCSLNGRFQQRIFDPNVDLLTVDWHPFKPVSFLMPLLTQYNSYRHKMDEIEQHVYTWSNYTDVLFVADFPGMFLENYISTDFANVSLTVLEGEVTYSEEKSTDVITMSKKQSVSVETGKFHRIKTTSSYPACYMYTYTNQTKQWDSERRDPHPVIEDMPRLLKEINYKIIAWVRTIVHIVNAFLNLIYDVPIVQRVRVSYE</sequence>
<dbReference type="PANTHER" id="PTHR12639">
    <property type="entry name" value="VITAMIN K-DEPENDENT GAMMA-CARBOXYLASE"/>
    <property type="match status" value="1"/>
</dbReference>
<evidence type="ECO:0000256" key="3">
    <source>
        <dbReference type="ARBA" id="ARBA00022989"/>
    </source>
</evidence>
<keyword evidence="10" id="KW-1185">Reference proteome</keyword>
<evidence type="ECO:0000256" key="7">
    <source>
        <dbReference type="SAM" id="Phobius"/>
    </source>
</evidence>
<evidence type="ECO:0000256" key="6">
    <source>
        <dbReference type="ARBA" id="ARBA00023239"/>
    </source>
</evidence>
<dbReference type="PANTHER" id="PTHR12639:SF6">
    <property type="entry name" value="VITAMIN K-DEPENDENT GAMMA-CARBOXYLASE"/>
    <property type="match status" value="1"/>
</dbReference>
<dbReference type="GO" id="GO:0012505">
    <property type="term" value="C:endomembrane system"/>
    <property type="evidence" value="ECO:0007669"/>
    <property type="project" value="UniProtKB-SubCell"/>
</dbReference>
<dbReference type="SMART" id="SM00752">
    <property type="entry name" value="HTTM"/>
    <property type="match status" value="1"/>
</dbReference>
<keyword evidence="3 7" id="KW-1133">Transmembrane helix</keyword>
<dbReference type="GO" id="GO:0019842">
    <property type="term" value="F:vitamin binding"/>
    <property type="evidence" value="ECO:0007669"/>
    <property type="project" value="TreeGrafter"/>
</dbReference>
<feature type="transmembrane region" description="Helical" evidence="7">
    <location>
        <begin position="205"/>
        <end position="222"/>
    </location>
</feature>
<dbReference type="Pfam" id="PF05090">
    <property type="entry name" value="HTTM"/>
    <property type="match status" value="1"/>
</dbReference>
<name>A0AAW2E9T6_9HYME</name>
<keyword evidence="5" id="KW-1015">Disulfide bond</keyword>
<evidence type="ECO:0000259" key="8">
    <source>
        <dbReference type="SMART" id="SM00752"/>
    </source>
</evidence>
<dbReference type="EMBL" id="JADYXP020000029">
    <property type="protein sequence ID" value="KAL0099044.1"/>
    <property type="molecule type" value="Genomic_DNA"/>
</dbReference>
<dbReference type="InterPro" id="IPR011020">
    <property type="entry name" value="HTTM-like"/>
</dbReference>
<feature type="transmembrane region" description="Helical" evidence="7">
    <location>
        <begin position="125"/>
        <end position="158"/>
    </location>
</feature>
<dbReference type="Pfam" id="PF22777">
    <property type="entry name" value="VKGC_lumenal_dom"/>
    <property type="match status" value="1"/>
</dbReference>
<protein>
    <recommendedName>
        <fullName evidence="8">HTTM-like domain-containing protein</fullName>
    </recommendedName>
</protein>
<dbReference type="InterPro" id="IPR007782">
    <property type="entry name" value="VKG_COase"/>
</dbReference>
<evidence type="ECO:0000313" key="10">
    <source>
        <dbReference type="Proteomes" id="UP001430953"/>
    </source>
</evidence>